<proteinExistence type="predicted"/>
<keyword evidence="3" id="KW-0472">Membrane</keyword>
<sequence length="150" mass="15682">MPDNSPTLPLSDSPAPAPEPGPADAARRRPASPELRQALDQALAAEKRLAKEADDLNARLATLLNDPQTQQLLRGPAGAEMKAAARPGPLRLKLDARLAHPPRDDEGPAIPLAPVLVVGLLGTVALAWLALRLRTMRGKPANLDGKSGAA</sequence>
<feature type="coiled-coil region" evidence="1">
    <location>
        <begin position="35"/>
        <end position="66"/>
    </location>
</feature>
<evidence type="ECO:0000256" key="1">
    <source>
        <dbReference type="SAM" id="Coils"/>
    </source>
</evidence>
<keyword evidence="3" id="KW-1133">Transmembrane helix</keyword>
<comment type="caution">
    <text evidence="4">The sequence shown here is derived from an EMBL/GenBank/DDBJ whole genome shotgun (WGS) entry which is preliminary data.</text>
</comment>
<gene>
    <name evidence="4" type="ORF">G3574_13055</name>
</gene>
<dbReference type="AlphaFoldDB" id="A0A6B3SMD5"/>
<evidence type="ECO:0000313" key="5">
    <source>
        <dbReference type="Proteomes" id="UP000482155"/>
    </source>
</evidence>
<feature type="transmembrane region" description="Helical" evidence="3">
    <location>
        <begin position="109"/>
        <end position="131"/>
    </location>
</feature>
<keyword evidence="1" id="KW-0175">Coiled coil</keyword>
<evidence type="ECO:0000313" key="4">
    <source>
        <dbReference type="EMBL" id="NEX62010.1"/>
    </source>
</evidence>
<dbReference type="EMBL" id="JAAIVB010000044">
    <property type="protein sequence ID" value="NEX62010.1"/>
    <property type="molecule type" value="Genomic_DNA"/>
</dbReference>
<evidence type="ECO:0000256" key="3">
    <source>
        <dbReference type="SAM" id="Phobius"/>
    </source>
</evidence>
<name>A0A6B3SMD5_9BURK</name>
<accession>A0A6B3SMD5</accession>
<dbReference type="RefSeq" id="WP_163963794.1">
    <property type="nucleotide sequence ID" value="NZ_JAAIVB010000044.1"/>
</dbReference>
<feature type="compositionally biased region" description="Polar residues" evidence="2">
    <location>
        <begin position="1"/>
        <end position="10"/>
    </location>
</feature>
<keyword evidence="3" id="KW-0812">Transmembrane</keyword>
<evidence type="ECO:0000256" key="2">
    <source>
        <dbReference type="SAM" id="MobiDB-lite"/>
    </source>
</evidence>
<feature type="region of interest" description="Disordered" evidence="2">
    <location>
        <begin position="1"/>
        <end position="34"/>
    </location>
</feature>
<organism evidence="4 5">
    <name type="scientific">Noviherbaspirillum galbum</name>
    <dbReference type="NCBI Taxonomy" id="2709383"/>
    <lineage>
        <taxon>Bacteria</taxon>
        <taxon>Pseudomonadati</taxon>
        <taxon>Pseudomonadota</taxon>
        <taxon>Betaproteobacteria</taxon>
        <taxon>Burkholderiales</taxon>
        <taxon>Oxalobacteraceae</taxon>
        <taxon>Noviherbaspirillum</taxon>
    </lineage>
</organism>
<reference evidence="4 5" key="1">
    <citation type="submission" date="2020-02" db="EMBL/GenBank/DDBJ databases">
        <authorList>
            <person name="Kim M.K."/>
        </authorList>
    </citation>
    <scope>NUCLEOTIDE SEQUENCE [LARGE SCALE GENOMIC DNA]</scope>
    <source>
        <strain evidence="4 5">17J57-3</strain>
    </source>
</reference>
<keyword evidence="5" id="KW-1185">Reference proteome</keyword>
<dbReference type="Proteomes" id="UP000482155">
    <property type="component" value="Unassembled WGS sequence"/>
</dbReference>
<protein>
    <submittedName>
        <fullName evidence="4">Uncharacterized protein</fullName>
    </submittedName>
</protein>